<evidence type="ECO:0000256" key="1">
    <source>
        <dbReference type="ARBA" id="ARBA00022603"/>
    </source>
</evidence>
<evidence type="ECO:0000256" key="4">
    <source>
        <dbReference type="ARBA" id="ARBA00048391"/>
    </source>
</evidence>
<gene>
    <name evidence="5" type="primary">prmC</name>
    <name evidence="8" type="ORF">HNR46_004157</name>
</gene>
<name>A0A840V845_9BACT</name>
<evidence type="ECO:0000256" key="5">
    <source>
        <dbReference type="HAMAP-Rule" id="MF_02126"/>
    </source>
</evidence>
<evidence type="ECO:0000259" key="6">
    <source>
        <dbReference type="Pfam" id="PF05175"/>
    </source>
</evidence>
<sequence length="284" mass="31804">MTTVLDILDKGTAYLEKRGIEDARRNMQMLVAHQLDCTRMDLYLRFDQPLEEAHLAPLREALRKRGEGIPVQHLLGSVYFRQHEFKTDARALIPRPETEELAEWLAKNLKLPENAHILDMGTGSGCLGLSLAHDFPTAQVTLADLSADALTLARENAEFIGEPPLPDHLHFVQSDLFQNLEETRFDLIAANLPYIPDGEQVAIEVRHDPALALFSGVDGLDLIRRFIPDAFQHLNPGGWIALEIGIHQFSEVENLLRAASFTDVLTLKDLSGIPRFPVARRPGL</sequence>
<dbReference type="InterPro" id="IPR007848">
    <property type="entry name" value="Small_mtfrase_dom"/>
</dbReference>
<dbReference type="PANTHER" id="PTHR18895:SF74">
    <property type="entry name" value="MTRF1L RELEASE FACTOR GLUTAMINE METHYLTRANSFERASE"/>
    <property type="match status" value="1"/>
</dbReference>
<dbReference type="InterPro" id="IPR004556">
    <property type="entry name" value="HemK-like"/>
</dbReference>
<dbReference type="GO" id="GO:0032259">
    <property type="term" value="P:methylation"/>
    <property type="evidence" value="ECO:0007669"/>
    <property type="project" value="UniProtKB-KW"/>
</dbReference>
<dbReference type="InterPro" id="IPR040758">
    <property type="entry name" value="PrmC_N"/>
</dbReference>
<dbReference type="AlphaFoldDB" id="A0A840V845"/>
<comment type="caution">
    <text evidence="5">Lacks conserved residue(s) required for the propagation of feature annotation.</text>
</comment>
<comment type="function">
    <text evidence="5">Methylates the class 1 translation termination release factors RF1/PrfA and RF2/PrfB on the glutamine residue of the universally conserved GGQ motif.</text>
</comment>
<evidence type="ECO:0000313" key="8">
    <source>
        <dbReference type="EMBL" id="MBB5353893.1"/>
    </source>
</evidence>
<dbReference type="HAMAP" id="MF_02126">
    <property type="entry name" value="RF_methyltr_PrmC"/>
    <property type="match status" value="1"/>
</dbReference>
<dbReference type="SUPFAM" id="SSF53335">
    <property type="entry name" value="S-adenosyl-L-methionine-dependent methyltransferases"/>
    <property type="match status" value="1"/>
</dbReference>
<dbReference type="CDD" id="cd02440">
    <property type="entry name" value="AdoMet_MTases"/>
    <property type="match status" value="1"/>
</dbReference>
<organism evidence="8 9">
    <name type="scientific">Haloferula luteola</name>
    <dbReference type="NCBI Taxonomy" id="595692"/>
    <lineage>
        <taxon>Bacteria</taxon>
        <taxon>Pseudomonadati</taxon>
        <taxon>Verrucomicrobiota</taxon>
        <taxon>Verrucomicrobiia</taxon>
        <taxon>Verrucomicrobiales</taxon>
        <taxon>Verrucomicrobiaceae</taxon>
        <taxon>Haloferula</taxon>
    </lineage>
</organism>
<evidence type="ECO:0000259" key="7">
    <source>
        <dbReference type="Pfam" id="PF17827"/>
    </source>
</evidence>
<proteinExistence type="inferred from homology"/>
<dbReference type="PANTHER" id="PTHR18895">
    <property type="entry name" value="HEMK METHYLTRANSFERASE"/>
    <property type="match status" value="1"/>
</dbReference>
<comment type="catalytic activity">
    <reaction evidence="4 5">
        <text>L-glutaminyl-[peptide chain release factor] + S-adenosyl-L-methionine = N(5)-methyl-L-glutaminyl-[peptide chain release factor] + S-adenosyl-L-homocysteine + H(+)</text>
        <dbReference type="Rhea" id="RHEA:42896"/>
        <dbReference type="Rhea" id="RHEA-COMP:10271"/>
        <dbReference type="Rhea" id="RHEA-COMP:10272"/>
        <dbReference type="ChEBI" id="CHEBI:15378"/>
        <dbReference type="ChEBI" id="CHEBI:30011"/>
        <dbReference type="ChEBI" id="CHEBI:57856"/>
        <dbReference type="ChEBI" id="CHEBI:59789"/>
        <dbReference type="ChEBI" id="CHEBI:61891"/>
        <dbReference type="EC" id="2.1.1.297"/>
    </reaction>
</comment>
<dbReference type="Pfam" id="PF05175">
    <property type="entry name" value="MTS"/>
    <property type="match status" value="1"/>
</dbReference>
<keyword evidence="9" id="KW-1185">Reference proteome</keyword>
<protein>
    <recommendedName>
        <fullName evidence="5">Release factor glutamine methyltransferase</fullName>
        <shortName evidence="5">RF MTase</shortName>
        <ecNumber evidence="5">2.1.1.297</ecNumber>
    </recommendedName>
    <alternativeName>
        <fullName evidence="5">N5-glutamine methyltransferase PrmC</fullName>
    </alternativeName>
    <alternativeName>
        <fullName evidence="5">Protein-(glutamine-N5) MTase PrmC</fullName>
    </alternativeName>
    <alternativeName>
        <fullName evidence="5">Protein-glutamine N-methyltransferase PrmC</fullName>
    </alternativeName>
</protein>
<comment type="similarity">
    <text evidence="5">Belongs to the protein N5-glutamine methyltransferase family. PrmC subfamily.</text>
</comment>
<keyword evidence="3 5" id="KW-0949">S-adenosyl-L-methionine</keyword>
<feature type="domain" description="Methyltransferase small" evidence="6">
    <location>
        <begin position="103"/>
        <end position="201"/>
    </location>
</feature>
<evidence type="ECO:0000256" key="2">
    <source>
        <dbReference type="ARBA" id="ARBA00022679"/>
    </source>
</evidence>
<feature type="domain" description="Release factor glutamine methyltransferase N-terminal" evidence="7">
    <location>
        <begin position="6"/>
        <end position="76"/>
    </location>
</feature>
<accession>A0A840V845</accession>
<dbReference type="EC" id="2.1.1.297" evidence="5"/>
<keyword evidence="1 5" id="KW-0489">Methyltransferase</keyword>
<comment type="caution">
    <text evidence="8">The sequence shown here is derived from an EMBL/GenBank/DDBJ whole genome shotgun (WGS) entry which is preliminary data.</text>
</comment>
<dbReference type="InterPro" id="IPR050320">
    <property type="entry name" value="N5-glutamine_MTase"/>
</dbReference>
<dbReference type="InterPro" id="IPR019874">
    <property type="entry name" value="RF_methyltr_PrmC"/>
</dbReference>
<keyword evidence="2 5" id="KW-0808">Transferase</keyword>
<evidence type="ECO:0000313" key="9">
    <source>
        <dbReference type="Proteomes" id="UP000557717"/>
    </source>
</evidence>
<dbReference type="Pfam" id="PF17827">
    <property type="entry name" value="PrmC_N"/>
    <property type="match status" value="1"/>
</dbReference>
<reference evidence="8 9" key="1">
    <citation type="submission" date="2020-08" db="EMBL/GenBank/DDBJ databases">
        <title>Genomic Encyclopedia of Type Strains, Phase IV (KMG-IV): sequencing the most valuable type-strain genomes for metagenomic binning, comparative biology and taxonomic classification.</title>
        <authorList>
            <person name="Goeker M."/>
        </authorList>
    </citation>
    <scope>NUCLEOTIDE SEQUENCE [LARGE SCALE GENOMIC DNA]</scope>
    <source>
        <strain evidence="8 9">YC6886</strain>
    </source>
</reference>
<evidence type="ECO:0000256" key="3">
    <source>
        <dbReference type="ARBA" id="ARBA00022691"/>
    </source>
</evidence>
<dbReference type="Proteomes" id="UP000557717">
    <property type="component" value="Unassembled WGS sequence"/>
</dbReference>
<dbReference type="NCBIfam" id="TIGR00536">
    <property type="entry name" value="hemK_fam"/>
    <property type="match status" value="1"/>
</dbReference>
<feature type="binding site" evidence="5">
    <location>
        <position position="144"/>
    </location>
    <ligand>
        <name>S-adenosyl-L-methionine</name>
        <dbReference type="ChEBI" id="CHEBI:59789"/>
    </ligand>
</feature>
<feature type="binding site" evidence="5">
    <location>
        <begin position="121"/>
        <end position="125"/>
    </location>
    <ligand>
        <name>S-adenosyl-L-methionine</name>
        <dbReference type="ChEBI" id="CHEBI:59789"/>
    </ligand>
</feature>
<feature type="binding site" evidence="5">
    <location>
        <position position="191"/>
    </location>
    <ligand>
        <name>S-adenosyl-L-methionine</name>
        <dbReference type="ChEBI" id="CHEBI:59789"/>
    </ligand>
</feature>
<dbReference type="EMBL" id="JACHFD010000040">
    <property type="protein sequence ID" value="MBB5353893.1"/>
    <property type="molecule type" value="Genomic_DNA"/>
</dbReference>
<dbReference type="NCBIfam" id="TIGR03534">
    <property type="entry name" value="RF_mod_PrmC"/>
    <property type="match status" value="1"/>
</dbReference>
<dbReference type="Gene3D" id="1.10.8.10">
    <property type="entry name" value="DNA helicase RuvA subunit, C-terminal domain"/>
    <property type="match status" value="1"/>
</dbReference>
<dbReference type="Gene3D" id="3.40.50.150">
    <property type="entry name" value="Vaccinia Virus protein VP39"/>
    <property type="match status" value="1"/>
</dbReference>
<dbReference type="RefSeq" id="WP_184022375.1">
    <property type="nucleotide sequence ID" value="NZ_JACHFD010000040.1"/>
</dbReference>
<dbReference type="InterPro" id="IPR029063">
    <property type="entry name" value="SAM-dependent_MTases_sf"/>
</dbReference>
<dbReference type="GO" id="GO:0102559">
    <property type="term" value="F:peptide chain release factor N(5)-glutamine methyltransferase activity"/>
    <property type="evidence" value="ECO:0007669"/>
    <property type="project" value="UniProtKB-EC"/>
</dbReference>